<dbReference type="EMBL" id="BNBE01000002">
    <property type="protein sequence ID" value="GHG10731.1"/>
    <property type="molecule type" value="Genomic_DNA"/>
</dbReference>
<keyword evidence="3" id="KW-1185">Reference proteome</keyword>
<accession>A0A919BT81</accession>
<protein>
    <submittedName>
        <fullName evidence="2">Uncharacterized protein</fullName>
    </submittedName>
</protein>
<name>A0A919BT81_STRFL</name>
<feature type="compositionally biased region" description="Basic and acidic residues" evidence="1">
    <location>
        <begin position="140"/>
        <end position="156"/>
    </location>
</feature>
<evidence type="ECO:0000313" key="3">
    <source>
        <dbReference type="Proteomes" id="UP000632849"/>
    </source>
</evidence>
<dbReference type="Proteomes" id="UP000632849">
    <property type="component" value="Unassembled WGS sequence"/>
</dbReference>
<feature type="region of interest" description="Disordered" evidence="1">
    <location>
        <begin position="140"/>
        <end position="159"/>
    </location>
</feature>
<gene>
    <name evidence="2" type="ORF">GCM10017667_49370</name>
</gene>
<dbReference type="AlphaFoldDB" id="A0A919BT81"/>
<evidence type="ECO:0000256" key="1">
    <source>
        <dbReference type="SAM" id="MobiDB-lite"/>
    </source>
</evidence>
<sequence>MPTVPAAALPDRWFRTTPDSALLPGPRLLARSLIHVSVLDERIRSYERLTGTPADLRMPIPDFGGLELAAVGNMLLIASARPFTDIQRRTAYSVIVPSLDGALGRLDQVGATVLEPPERILPGARARVRFPDGAIAELVEHRPNPGEQPRPPELRRSGRPGARLLLRKAVSRSMFASLVRLYETALGLDRDTRLQADAPDGIELATVGNLLVVGTDGPEFTRASDVRLALVASTPRDIPGARPLGAPAGHRLVRLEDGSVAEVWDSAAGFHETPAASPRGTTGTGAA</sequence>
<reference evidence="2" key="2">
    <citation type="submission" date="2020-09" db="EMBL/GenBank/DDBJ databases">
        <authorList>
            <person name="Sun Q."/>
            <person name="Ohkuma M."/>
        </authorList>
    </citation>
    <scope>NUCLEOTIDE SEQUENCE</scope>
    <source>
        <strain evidence="2">JCM 4122</strain>
    </source>
</reference>
<proteinExistence type="predicted"/>
<dbReference type="RefSeq" id="WP_150226839.1">
    <property type="nucleotide sequence ID" value="NZ_BNBE01000002.1"/>
</dbReference>
<evidence type="ECO:0000313" key="2">
    <source>
        <dbReference type="EMBL" id="GHG10731.1"/>
    </source>
</evidence>
<organism evidence="2 3">
    <name type="scientific">Streptomyces filamentosus</name>
    <name type="common">Streptomyces roseosporus</name>
    <dbReference type="NCBI Taxonomy" id="67294"/>
    <lineage>
        <taxon>Bacteria</taxon>
        <taxon>Bacillati</taxon>
        <taxon>Actinomycetota</taxon>
        <taxon>Actinomycetes</taxon>
        <taxon>Kitasatosporales</taxon>
        <taxon>Streptomycetaceae</taxon>
        <taxon>Streptomyces</taxon>
    </lineage>
</organism>
<dbReference type="SUPFAM" id="SSF54593">
    <property type="entry name" value="Glyoxalase/Bleomycin resistance protein/Dihydroxybiphenyl dioxygenase"/>
    <property type="match status" value="1"/>
</dbReference>
<reference evidence="2" key="1">
    <citation type="journal article" date="2014" name="Int. J. Syst. Evol. Microbiol.">
        <title>Complete genome sequence of Corynebacterium casei LMG S-19264T (=DSM 44701T), isolated from a smear-ripened cheese.</title>
        <authorList>
            <consortium name="US DOE Joint Genome Institute (JGI-PGF)"/>
            <person name="Walter F."/>
            <person name="Albersmeier A."/>
            <person name="Kalinowski J."/>
            <person name="Ruckert C."/>
        </authorList>
    </citation>
    <scope>NUCLEOTIDE SEQUENCE</scope>
    <source>
        <strain evidence="2">JCM 4122</strain>
    </source>
</reference>
<dbReference type="InterPro" id="IPR029068">
    <property type="entry name" value="Glyas_Bleomycin-R_OHBP_Dase"/>
</dbReference>
<dbReference type="Gene3D" id="3.10.180.10">
    <property type="entry name" value="2,3-Dihydroxybiphenyl 1,2-Dioxygenase, domain 1"/>
    <property type="match status" value="1"/>
</dbReference>
<dbReference type="GeneID" id="95657713"/>
<comment type="caution">
    <text evidence="2">The sequence shown here is derived from an EMBL/GenBank/DDBJ whole genome shotgun (WGS) entry which is preliminary data.</text>
</comment>